<protein>
    <recommendedName>
        <fullName evidence="2">cysteine-S-conjugate beta-lyase</fullName>
        <ecNumber evidence="2">4.4.1.13</ecNumber>
    </recommendedName>
</protein>
<dbReference type="AlphaFoldDB" id="A0A1C3V5R1"/>
<dbReference type="PANTHER" id="PTHR43525">
    <property type="entry name" value="PROTEIN MALY"/>
    <property type="match status" value="1"/>
</dbReference>
<keyword evidence="8" id="KW-1185">Reference proteome</keyword>
<proteinExistence type="inferred from homology"/>
<evidence type="ECO:0000256" key="2">
    <source>
        <dbReference type="ARBA" id="ARBA00012224"/>
    </source>
</evidence>
<evidence type="ECO:0000259" key="6">
    <source>
        <dbReference type="Pfam" id="PF00155"/>
    </source>
</evidence>
<keyword evidence="3" id="KW-0663">Pyridoxal phosphate</keyword>
<dbReference type="GO" id="GO:0030170">
    <property type="term" value="F:pyridoxal phosphate binding"/>
    <property type="evidence" value="ECO:0007669"/>
    <property type="project" value="InterPro"/>
</dbReference>
<dbReference type="InterPro" id="IPR015424">
    <property type="entry name" value="PyrdxlP-dep_Trfase"/>
</dbReference>
<comment type="similarity">
    <text evidence="5">Belongs to the class-II pyridoxal-phosphate-dependent aminotransferase family. MalY/PatB cystathionine beta-lyase subfamily.</text>
</comment>
<evidence type="ECO:0000313" key="8">
    <source>
        <dbReference type="Proteomes" id="UP000199435"/>
    </source>
</evidence>
<reference evidence="8" key="1">
    <citation type="submission" date="2016-08" db="EMBL/GenBank/DDBJ databases">
        <authorList>
            <person name="Varghese N."/>
            <person name="Submissions Spin"/>
        </authorList>
    </citation>
    <scope>NUCLEOTIDE SEQUENCE [LARGE SCALE GENOMIC DNA]</scope>
    <source>
        <strain evidence="8">HAMBI 2971</strain>
    </source>
</reference>
<dbReference type="CDD" id="cd00609">
    <property type="entry name" value="AAT_like"/>
    <property type="match status" value="1"/>
</dbReference>
<feature type="domain" description="Aminotransferase class I/classII large" evidence="6">
    <location>
        <begin position="44"/>
        <end position="395"/>
    </location>
</feature>
<comment type="cofactor">
    <cofactor evidence="1">
        <name>pyridoxal 5'-phosphate</name>
        <dbReference type="ChEBI" id="CHEBI:597326"/>
    </cofactor>
</comment>
<keyword evidence="4 7" id="KW-0456">Lyase</keyword>
<dbReference type="EC" id="4.4.1.13" evidence="2"/>
<gene>
    <name evidence="7" type="ORF">GA0061102_100916</name>
</gene>
<dbReference type="SUPFAM" id="SSF53383">
    <property type="entry name" value="PLP-dependent transferases"/>
    <property type="match status" value="1"/>
</dbReference>
<dbReference type="InterPro" id="IPR015421">
    <property type="entry name" value="PyrdxlP-dep_Trfase_major"/>
</dbReference>
<dbReference type="STRING" id="411945.GA0061102_100916"/>
<evidence type="ECO:0000256" key="4">
    <source>
        <dbReference type="ARBA" id="ARBA00023239"/>
    </source>
</evidence>
<dbReference type="GO" id="GO:0047804">
    <property type="term" value="F:cysteine-S-conjugate beta-lyase activity"/>
    <property type="evidence" value="ECO:0007669"/>
    <property type="project" value="UniProtKB-EC"/>
</dbReference>
<dbReference type="InterPro" id="IPR051798">
    <property type="entry name" value="Class-II_PLP-Dep_Aminotrans"/>
</dbReference>
<dbReference type="PANTHER" id="PTHR43525:SF1">
    <property type="entry name" value="PROTEIN MALY"/>
    <property type="match status" value="1"/>
</dbReference>
<dbReference type="Pfam" id="PF00155">
    <property type="entry name" value="Aminotran_1_2"/>
    <property type="match status" value="1"/>
</dbReference>
<dbReference type="EMBL" id="FMAH01000009">
    <property type="protein sequence ID" value="SCB23008.1"/>
    <property type="molecule type" value="Genomic_DNA"/>
</dbReference>
<evidence type="ECO:0000256" key="1">
    <source>
        <dbReference type="ARBA" id="ARBA00001933"/>
    </source>
</evidence>
<evidence type="ECO:0000313" key="7">
    <source>
        <dbReference type="EMBL" id="SCB23008.1"/>
    </source>
</evidence>
<dbReference type="Gene3D" id="3.40.640.10">
    <property type="entry name" value="Type I PLP-dependent aspartate aminotransferase-like (Major domain)"/>
    <property type="match status" value="1"/>
</dbReference>
<sequence>MSKLLVGADATPAPYDFDTVLDRGNLSTLKWEMEIARANDPGLLSFGTADMDFRSPPSVLKAVQSVAKEGHFGYPLKRPGYYEAIVGYLDRHFGWKVEKDWLESGVGIYQSMHPVITELTEPGDEIIYQPPVHHVFAEIIEANDRVAVPNQLLNRRGAYEMDFAGLEAAITCRTKLLLLCSPHNPVGRVWTLGELRLLAAICEKRNIIVVSDEVYSGLLYPGSTFVAFASLSQWTSMNTYTMISPSKPFNLTGLKHSIVIAANPAFRAAYRKGIARTNLHYGTSIFGLAGAEAGYRDSDDWTNALMQYVARNFEYVRAQFGKHLPEVTLTVPEATYFSWLDLAPLGAAKERYQALIERAARLVVTYGESMGRGGEQHIRLNLATPLSNLAAGVDRLLAVLVPLTGRDYSKG</sequence>
<dbReference type="Gene3D" id="3.90.1150.10">
    <property type="entry name" value="Aspartate Aminotransferase, domain 1"/>
    <property type="match status" value="1"/>
</dbReference>
<name>A0A1C3V5R1_9HYPH</name>
<accession>A0A1C3V5R1</accession>
<evidence type="ECO:0000256" key="5">
    <source>
        <dbReference type="ARBA" id="ARBA00037974"/>
    </source>
</evidence>
<dbReference type="InterPro" id="IPR015422">
    <property type="entry name" value="PyrdxlP-dep_Trfase_small"/>
</dbReference>
<dbReference type="InterPro" id="IPR004839">
    <property type="entry name" value="Aminotransferase_I/II_large"/>
</dbReference>
<organism evidence="7 8">
    <name type="scientific">Rhizobium miluonense</name>
    <dbReference type="NCBI Taxonomy" id="411945"/>
    <lineage>
        <taxon>Bacteria</taxon>
        <taxon>Pseudomonadati</taxon>
        <taxon>Pseudomonadota</taxon>
        <taxon>Alphaproteobacteria</taxon>
        <taxon>Hyphomicrobiales</taxon>
        <taxon>Rhizobiaceae</taxon>
        <taxon>Rhizobium/Agrobacterium group</taxon>
        <taxon>Rhizobium</taxon>
    </lineage>
</organism>
<evidence type="ECO:0000256" key="3">
    <source>
        <dbReference type="ARBA" id="ARBA00022898"/>
    </source>
</evidence>
<dbReference type="Proteomes" id="UP000199435">
    <property type="component" value="Unassembled WGS sequence"/>
</dbReference>
<dbReference type="RefSeq" id="WP_245297972.1">
    <property type="nucleotide sequence ID" value="NZ_FMAH01000009.1"/>
</dbReference>